<feature type="domain" description="GGDEF" evidence="5">
    <location>
        <begin position="159"/>
        <end position="292"/>
    </location>
</feature>
<comment type="catalytic activity">
    <reaction evidence="3">
        <text>2 GTP = 3',3'-c-di-GMP + 2 diphosphate</text>
        <dbReference type="Rhea" id="RHEA:24898"/>
        <dbReference type="ChEBI" id="CHEBI:33019"/>
        <dbReference type="ChEBI" id="CHEBI:37565"/>
        <dbReference type="ChEBI" id="CHEBI:58805"/>
        <dbReference type="EC" id="2.7.7.65"/>
    </reaction>
</comment>
<keyword evidence="4" id="KW-0812">Transmembrane</keyword>
<dbReference type="OrthoDB" id="9812260at2"/>
<dbReference type="AlphaFoldDB" id="A4CAZ6"/>
<dbReference type="RefSeq" id="WP_009840381.1">
    <property type="nucleotide sequence ID" value="NZ_CH959301.1"/>
</dbReference>
<dbReference type="eggNOG" id="COG3706">
    <property type="taxonomic scope" value="Bacteria"/>
</dbReference>
<evidence type="ECO:0000256" key="3">
    <source>
        <dbReference type="ARBA" id="ARBA00034247"/>
    </source>
</evidence>
<dbReference type="PROSITE" id="PS50887">
    <property type="entry name" value="GGDEF"/>
    <property type="match status" value="1"/>
</dbReference>
<dbReference type="HOGENOM" id="CLU_000445_11_1_6"/>
<dbReference type="InterPro" id="IPR050469">
    <property type="entry name" value="Diguanylate_Cyclase"/>
</dbReference>
<feature type="transmembrane region" description="Helical" evidence="4">
    <location>
        <begin position="7"/>
        <end position="26"/>
    </location>
</feature>
<dbReference type="CDD" id="cd01949">
    <property type="entry name" value="GGDEF"/>
    <property type="match status" value="1"/>
</dbReference>
<feature type="transmembrane region" description="Helical" evidence="4">
    <location>
        <begin position="61"/>
        <end position="78"/>
    </location>
</feature>
<dbReference type="InterPro" id="IPR000160">
    <property type="entry name" value="GGDEF_dom"/>
</dbReference>
<dbReference type="GO" id="GO:0052621">
    <property type="term" value="F:diguanylate cyclase activity"/>
    <property type="evidence" value="ECO:0007669"/>
    <property type="project" value="UniProtKB-EC"/>
</dbReference>
<sequence>MKRFSLVYIILMMLIIILANIVFFTVKTEIDYWSFASESFIFITFLLIFHNLSELKSNNTIHFILLAGFSFILVSMLMDTLNEVLEHPIFITTLFEDTPQVLGFACIFIAIKKWVKFNGAKTTKLTELSRIDSLTGLFLRRYFLELAQNEFDLYARKKQPFSILMLDLDFFKRVNDQFGHACGDKVLICFAQLMKESLRKTDVVARWGGEEFIVLLPNTRLKEAVEIAKLINMHTRNKKMACETNTITITVSIGVIEMHDEFEHLQTMITQADELLYQAKNNGRDRSEFALSN</sequence>
<evidence type="ECO:0000313" key="6">
    <source>
        <dbReference type="EMBL" id="EAR28554.1"/>
    </source>
</evidence>
<evidence type="ECO:0000256" key="2">
    <source>
        <dbReference type="ARBA" id="ARBA00012528"/>
    </source>
</evidence>
<name>A4CAZ6_9GAMM</name>
<evidence type="ECO:0000313" key="7">
    <source>
        <dbReference type="Proteomes" id="UP000006201"/>
    </source>
</evidence>
<dbReference type="STRING" id="87626.PTD2_22102"/>
<dbReference type="PANTHER" id="PTHR45138">
    <property type="entry name" value="REGULATORY COMPONENTS OF SENSORY TRANSDUCTION SYSTEM"/>
    <property type="match status" value="1"/>
</dbReference>
<keyword evidence="7" id="KW-1185">Reference proteome</keyword>
<dbReference type="Proteomes" id="UP000006201">
    <property type="component" value="Unassembled WGS sequence"/>
</dbReference>
<protein>
    <recommendedName>
        <fullName evidence="2">diguanylate cyclase</fullName>
        <ecNumber evidence="2">2.7.7.65</ecNumber>
    </recommendedName>
</protein>
<reference evidence="6 7" key="1">
    <citation type="submission" date="2006-02" db="EMBL/GenBank/DDBJ databases">
        <authorList>
            <person name="Moran M.A."/>
            <person name="Kjelleberg S."/>
            <person name="Egan S."/>
            <person name="Saunders N."/>
            <person name="Thomas T."/>
            <person name="Ferriera S."/>
            <person name="Johnson J."/>
            <person name="Kravitz S."/>
            <person name="Halpern A."/>
            <person name="Remington K."/>
            <person name="Beeson K."/>
            <person name="Tran B."/>
            <person name="Rogers Y.-H."/>
            <person name="Friedman R."/>
            <person name="Venter J.C."/>
        </authorList>
    </citation>
    <scope>NUCLEOTIDE SEQUENCE [LARGE SCALE GENOMIC DNA]</scope>
    <source>
        <strain evidence="6 7">D2</strain>
    </source>
</reference>
<keyword evidence="4" id="KW-1133">Transmembrane helix</keyword>
<evidence type="ECO:0000256" key="1">
    <source>
        <dbReference type="ARBA" id="ARBA00001946"/>
    </source>
</evidence>
<dbReference type="Gene3D" id="3.30.70.270">
    <property type="match status" value="1"/>
</dbReference>
<dbReference type="EC" id="2.7.7.65" evidence="2"/>
<proteinExistence type="predicted"/>
<dbReference type="FunFam" id="3.30.70.270:FF:000001">
    <property type="entry name" value="Diguanylate cyclase domain protein"/>
    <property type="match status" value="1"/>
</dbReference>
<dbReference type="SMART" id="SM00267">
    <property type="entry name" value="GGDEF"/>
    <property type="match status" value="1"/>
</dbReference>
<comment type="cofactor">
    <cofactor evidence="1">
        <name>Mg(2+)</name>
        <dbReference type="ChEBI" id="CHEBI:18420"/>
    </cofactor>
</comment>
<accession>A4CAZ6</accession>
<evidence type="ECO:0000256" key="4">
    <source>
        <dbReference type="SAM" id="Phobius"/>
    </source>
</evidence>
<evidence type="ECO:0000259" key="5">
    <source>
        <dbReference type="PROSITE" id="PS50887"/>
    </source>
</evidence>
<feature type="transmembrane region" description="Helical" evidence="4">
    <location>
        <begin position="32"/>
        <end position="49"/>
    </location>
</feature>
<dbReference type="SUPFAM" id="SSF55073">
    <property type="entry name" value="Nucleotide cyclase"/>
    <property type="match status" value="1"/>
</dbReference>
<dbReference type="PANTHER" id="PTHR45138:SF9">
    <property type="entry name" value="DIGUANYLATE CYCLASE DGCM-RELATED"/>
    <property type="match status" value="1"/>
</dbReference>
<dbReference type="InterPro" id="IPR043128">
    <property type="entry name" value="Rev_trsase/Diguanyl_cyclase"/>
</dbReference>
<organism evidence="6 7">
    <name type="scientific">Pseudoalteromonas tunicata D2</name>
    <dbReference type="NCBI Taxonomy" id="87626"/>
    <lineage>
        <taxon>Bacteria</taxon>
        <taxon>Pseudomonadati</taxon>
        <taxon>Pseudomonadota</taxon>
        <taxon>Gammaproteobacteria</taxon>
        <taxon>Alteromonadales</taxon>
        <taxon>Pseudoalteromonadaceae</taxon>
        <taxon>Pseudoalteromonas</taxon>
    </lineage>
</organism>
<dbReference type="EMBL" id="AAOH01000004">
    <property type="protein sequence ID" value="EAR28554.1"/>
    <property type="molecule type" value="Genomic_DNA"/>
</dbReference>
<dbReference type="InterPro" id="IPR029787">
    <property type="entry name" value="Nucleotide_cyclase"/>
</dbReference>
<gene>
    <name evidence="6" type="ORF">PTD2_22102</name>
</gene>
<keyword evidence="4" id="KW-0472">Membrane</keyword>
<comment type="caution">
    <text evidence="6">The sequence shown here is derived from an EMBL/GenBank/DDBJ whole genome shotgun (WGS) entry which is preliminary data.</text>
</comment>
<dbReference type="Pfam" id="PF00990">
    <property type="entry name" value="GGDEF"/>
    <property type="match status" value="1"/>
</dbReference>
<dbReference type="NCBIfam" id="TIGR00254">
    <property type="entry name" value="GGDEF"/>
    <property type="match status" value="1"/>
</dbReference>